<dbReference type="InterPro" id="IPR027417">
    <property type="entry name" value="P-loop_NTPase"/>
</dbReference>
<dbReference type="NCBIfam" id="TIGR00436">
    <property type="entry name" value="era"/>
    <property type="match status" value="1"/>
</dbReference>
<feature type="region of interest" description="G4" evidence="8">
    <location>
        <begin position="127"/>
        <end position="130"/>
    </location>
</feature>
<evidence type="ECO:0000256" key="7">
    <source>
        <dbReference type="HAMAP-Rule" id="MF_00367"/>
    </source>
</evidence>
<evidence type="ECO:0000259" key="11">
    <source>
        <dbReference type="PROSITE" id="PS51713"/>
    </source>
</evidence>
<dbReference type="HAMAP" id="MF_00367">
    <property type="entry name" value="GTPase_Era"/>
    <property type="match status" value="1"/>
</dbReference>
<feature type="region of interest" description="G1" evidence="8">
    <location>
        <begin position="18"/>
        <end position="25"/>
    </location>
</feature>
<sequence length="300" mass="33162">MRNDPDQEIACGFVALVGPPNAGKSTLLNRLLGQKISIVTPKPQTTRNRVLGVANGPGYQLILLDTPGLHRARNPLNSEMVKIARNTVKEVDAVAYMIDAGSPDGEHRREAAELLRGAGKPALLLCNKIDRIGKEKLLPLISAWQEVYPFQAIIPISAMNGEGCEIFLDQASRLLPMGPKLFPDDLPTDASERFICGEIIREKIMLLTKDELPYSVAVVIESFSEEPERNLTTIHATIMVEKDSQKGIIIGSKGSMLQRIGQTARREIEALLGVKVLLKLWVKVQKNWTANRRVLQELGF</sequence>
<dbReference type="GO" id="GO:0005525">
    <property type="term" value="F:GTP binding"/>
    <property type="evidence" value="ECO:0007669"/>
    <property type="project" value="UniProtKB-UniRule"/>
</dbReference>
<name>A0A7C2XH97_9BACT</name>
<feature type="binding site" evidence="7">
    <location>
        <begin position="18"/>
        <end position="25"/>
    </location>
    <ligand>
        <name>GTP</name>
        <dbReference type="ChEBI" id="CHEBI:37565"/>
    </ligand>
</feature>
<organism evidence="12">
    <name type="scientific">Desulfurivibrio alkaliphilus</name>
    <dbReference type="NCBI Taxonomy" id="427923"/>
    <lineage>
        <taxon>Bacteria</taxon>
        <taxon>Pseudomonadati</taxon>
        <taxon>Thermodesulfobacteriota</taxon>
        <taxon>Desulfobulbia</taxon>
        <taxon>Desulfobulbales</taxon>
        <taxon>Desulfobulbaceae</taxon>
        <taxon>Desulfurivibrio</taxon>
    </lineage>
</organism>
<feature type="binding site" evidence="7">
    <location>
        <begin position="65"/>
        <end position="69"/>
    </location>
    <ligand>
        <name>GTP</name>
        <dbReference type="ChEBI" id="CHEBI:37565"/>
    </ligand>
</feature>
<dbReference type="Gene3D" id="3.40.50.300">
    <property type="entry name" value="P-loop containing nucleotide triphosphate hydrolases"/>
    <property type="match status" value="1"/>
</dbReference>
<keyword evidence="7" id="KW-0699">rRNA-binding</keyword>
<dbReference type="GO" id="GO:0070181">
    <property type="term" value="F:small ribosomal subunit rRNA binding"/>
    <property type="evidence" value="ECO:0007669"/>
    <property type="project" value="UniProtKB-UniRule"/>
</dbReference>
<dbReference type="InterPro" id="IPR030388">
    <property type="entry name" value="G_ERA_dom"/>
</dbReference>
<evidence type="ECO:0000256" key="2">
    <source>
        <dbReference type="ARBA" id="ARBA00020484"/>
    </source>
</evidence>
<evidence type="ECO:0000256" key="6">
    <source>
        <dbReference type="ARBA" id="ARBA00023134"/>
    </source>
</evidence>
<dbReference type="InterPro" id="IPR005662">
    <property type="entry name" value="GTPase_Era-like"/>
</dbReference>
<feature type="domain" description="KH type-2" evidence="10">
    <location>
        <begin position="208"/>
        <end position="286"/>
    </location>
</feature>
<comment type="subunit">
    <text evidence="7">Monomer.</text>
</comment>
<dbReference type="NCBIfam" id="TIGR00231">
    <property type="entry name" value="small_GTP"/>
    <property type="match status" value="1"/>
</dbReference>
<keyword evidence="3 7" id="KW-0690">Ribosome biogenesis</keyword>
<keyword evidence="4 7" id="KW-0547">Nucleotide-binding</keyword>
<dbReference type="GO" id="GO:0003924">
    <property type="term" value="F:GTPase activity"/>
    <property type="evidence" value="ECO:0007669"/>
    <property type="project" value="UniProtKB-UniRule"/>
</dbReference>
<dbReference type="CDD" id="cd04163">
    <property type="entry name" value="Era"/>
    <property type="match status" value="1"/>
</dbReference>
<comment type="caution">
    <text evidence="12">The sequence shown here is derived from an EMBL/GenBank/DDBJ whole genome shotgun (WGS) entry which is preliminary data.</text>
</comment>
<keyword evidence="5 7" id="KW-0694">RNA-binding</keyword>
<dbReference type="PROSITE" id="PS51713">
    <property type="entry name" value="G_ERA"/>
    <property type="match status" value="1"/>
</dbReference>
<dbReference type="GO" id="GO:0005886">
    <property type="term" value="C:plasma membrane"/>
    <property type="evidence" value="ECO:0007669"/>
    <property type="project" value="UniProtKB-SubCell"/>
</dbReference>
<dbReference type="Gene3D" id="3.30.300.20">
    <property type="match status" value="1"/>
</dbReference>
<dbReference type="InterPro" id="IPR006073">
    <property type="entry name" value="GTP-bd"/>
</dbReference>
<comment type="similarity">
    <text evidence="1 7 8 9">Belongs to the TRAFAC class TrmE-Era-EngA-EngB-Septin-like GTPase superfamily. Era GTPase family.</text>
</comment>
<feature type="region of interest" description="G5" evidence="8">
    <location>
        <begin position="156"/>
        <end position="158"/>
    </location>
</feature>
<evidence type="ECO:0000256" key="4">
    <source>
        <dbReference type="ARBA" id="ARBA00022741"/>
    </source>
</evidence>
<comment type="function">
    <text evidence="7">An essential GTPase that binds both GDP and GTP, with rapid nucleotide exchange. Plays a role in 16S rRNA processing and 30S ribosomal subunit biogenesis and possibly also in cell cycle regulation and energy metabolism.</text>
</comment>
<keyword evidence="7" id="KW-0472">Membrane</keyword>
<feature type="domain" description="Era-type G" evidence="11">
    <location>
        <begin position="10"/>
        <end position="177"/>
    </location>
</feature>
<dbReference type="AlphaFoldDB" id="A0A7C2XH97"/>
<proteinExistence type="inferred from homology"/>
<evidence type="ECO:0000259" key="10">
    <source>
        <dbReference type="PROSITE" id="PS50823"/>
    </source>
</evidence>
<dbReference type="InterPro" id="IPR004044">
    <property type="entry name" value="KH_dom_type_2"/>
</dbReference>
<evidence type="ECO:0000256" key="9">
    <source>
        <dbReference type="RuleBase" id="RU003761"/>
    </source>
</evidence>
<dbReference type="Proteomes" id="UP000885986">
    <property type="component" value="Unassembled WGS sequence"/>
</dbReference>
<feature type="region of interest" description="G2" evidence="8">
    <location>
        <begin position="44"/>
        <end position="48"/>
    </location>
</feature>
<dbReference type="PROSITE" id="PS50823">
    <property type="entry name" value="KH_TYPE_2"/>
    <property type="match status" value="1"/>
</dbReference>
<dbReference type="Pfam" id="PF01926">
    <property type="entry name" value="MMR_HSR1"/>
    <property type="match status" value="1"/>
</dbReference>
<feature type="binding site" evidence="7">
    <location>
        <begin position="127"/>
        <end position="130"/>
    </location>
    <ligand>
        <name>GTP</name>
        <dbReference type="ChEBI" id="CHEBI:37565"/>
    </ligand>
</feature>
<evidence type="ECO:0000256" key="1">
    <source>
        <dbReference type="ARBA" id="ARBA00007921"/>
    </source>
</evidence>
<accession>A0A7C2XH97</accession>
<dbReference type="PANTHER" id="PTHR42698">
    <property type="entry name" value="GTPASE ERA"/>
    <property type="match status" value="1"/>
</dbReference>
<dbReference type="InterPro" id="IPR005225">
    <property type="entry name" value="Small_GTP-bd"/>
</dbReference>
<evidence type="ECO:0000256" key="5">
    <source>
        <dbReference type="ARBA" id="ARBA00022884"/>
    </source>
</evidence>
<dbReference type="GO" id="GO:0043024">
    <property type="term" value="F:ribosomal small subunit binding"/>
    <property type="evidence" value="ECO:0007669"/>
    <property type="project" value="TreeGrafter"/>
</dbReference>
<dbReference type="InterPro" id="IPR009019">
    <property type="entry name" value="KH_sf_prok-type"/>
</dbReference>
<dbReference type="InterPro" id="IPR015946">
    <property type="entry name" value="KH_dom-like_a/b"/>
</dbReference>
<dbReference type="GO" id="GO:0000028">
    <property type="term" value="P:ribosomal small subunit assembly"/>
    <property type="evidence" value="ECO:0007669"/>
    <property type="project" value="TreeGrafter"/>
</dbReference>
<dbReference type="SUPFAM" id="SSF52540">
    <property type="entry name" value="P-loop containing nucleoside triphosphate hydrolases"/>
    <property type="match status" value="1"/>
</dbReference>
<dbReference type="EMBL" id="DSDS01000196">
    <property type="protein sequence ID" value="HET98749.1"/>
    <property type="molecule type" value="Genomic_DNA"/>
</dbReference>
<gene>
    <name evidence="7" type="primary">era</name>
    <name evidence="12" type="ORF">ENN98_08760</name>
</gene>
<evidence type="ECO:0000313" key="12">
    <source>
        <dbReference type="EMBL" id="HET98749.1"/>
    </source>
</evidence>
<evidence type="ECO:0000256" key="8">
    <source>
        <dbReference type="PROSITE-ProRule" id="PRU01050"/>
    </source>
</evidence>
<evidence type="ECO:0000256" key="3">
    <source>
        <dbReference type="ARBA" id="ARBA00022517"/>
    </source>
</evidence>
<keyword evidence="7" id="KW-0963">Cytoplasm</keyword>
<comment type="subcellular location">
    <subcellularLocation>
        <location evidence="7">Cytoplasm</location>
    </subcellularLocation>
    <subcellularLocation>
        <location evidence="7">Cell membrane</location>
        <topology evidence="7">Peripheral membrane protein</topology>
    </subcellularLocation>
</comment>
<dbReference type="CDD" id="cd22534">
    <property type="entry name" value="KH-II_Era"/>
    <property type="match status" value="1"/>
</dbReference>
<dbReference type="FunFam" id="3.30.300.20:FF:000003">
    <property type="entry name" value="GTPase Era"/>
    <property type="match status" value="1"/>
</dbReference>
<protein>
    <recommendedName>
        <fullName evidence="2 7">GTPase Era</fullName>
    </recommendedName>
</protein>
<dbReference type="Pfam" id="PF07650">
    <property type="entry name" value="KH_2"/>
    <property type="match status" value="1"/>
</dbReference>
<dbReference type="NCBIfam" id="NF000908">
    <property type="entry name" value="PRK00089.1"/>
    <property type="match status" value="1"/>
</dbReference>
<keyword evidence="6 7" id="KW-0342">GTP-binding</keyword>
<reference evidence="12" key="1">
    <citation type="journal article" date="2020" name="mSystems">
        <title>Genome- and Community-Level Interaction Insights into Carbon Utilization and Element Cycling Functions of Hydrothermarchaeota in Hydrothermal Sediment.</title>
        <authorList>
            <person name="Zhou Z."/>
            <person name="Liu Y."/>
            <person name="Xu W."/>
            <person name="Pan J."/>
            <person name="Luo Z.H."/>
            <person name="Li M."/>
        </authorList>
    </citation>
    <scope>NUCLEOTIDE SEQUENCE [LARGE SCALE GENOMIC DNA]</scope>
    <source>
        <strain evidence="12">SpSt-1224</strain>
    </source>
</reference>
<keyword evidence="7" id="KW-1003">Cell membrane</keyword>
<feature type="region of interest" description="G3" evidence="8">
    <location>
        <begin position="65"/>
        <end position="68"/>
    </location>
</feature>
<dbReference type="SUPFAM" id="SSF54814">
    <property type="entry name" value="Prokaryotic type KH domain (KH-domain type II)"/>
    <property type="match status" value="1"/>
</dbReference>
<dbReference type="PANTHER" id="PTHR42698:SF1">
    <property type="entry name" value="GTPASE ERA, MITOCHONDRIAL"/>
    <property type="match status" value="1"/>
</dbReference>
<dbReference type="GO" id="GO:0005829">
    <property type="term" value="C:cytosol"/>
    <property type="evidence" value="ECO:0007669"/>
    <property type="project" value="TreeGrafter"/>
</dbReference>